<evidence type="ECO:0000313" key="12">
    <source>
        <dbReference type="EMBL" id="KAF1961453.1"/>
    </source>
</evidence>
<dbReference type="InterPro" id="IPR000836">
    <property type="entry name" value="PRTase_dom"/>
</dbReference>
<feature type="active site" description="Nucleophile" evidence="9">
    <location>
        <position position="2"/>
    </location>
</feature>
<dbReference type="PROSITE" id="PS51278">
    <property type="entry name" value="GATASE_TYPE_2"/>
    <property type="match status" value="1"/>
</dbReference>
<evidence type="ECO:0000256" key="1">
    <source>
        <dbReference type="ARBA" id="ARBA00005209"/>
    </source>
</evidence>
<comment type="catalytic activity">
    <reaction evidence="8">
        <text>5-phospho-beta-D-ribosylamine + L-glutamate + diphosphate = 5-phospho-alpha-D-ribose 1-diphosphate + L-glutamine + H2O</text>
        <dbReference type="Rhea" id="RHEA:14905"/>
        <dbReference type="ChEBI" id="CHEBI:15377"/>
        <dbReference type="ChEBI" id="CHEBI:29985"/>
        <dbReference type="ChEBI" id="CHEBI:33019"/>
        <dbReference type="ChEBI" id="CHEBI:58017"/>
        <dbReference type="ChEBI" id="CHEBI:58359"/>
        <dbReference type="ChEBI" id="CHEBI:58681"/>
        <dbReference type="EC" id="2.4.2.14"/>
    </reaction>
</comment>
<dbReference type="GO" id="GO:0009113">
    <property type="term" value="P:purine nucleobase biosynthetic process"/>
    <property type="evidence" value="ECO:0007669"/>
    <property type="project" value="InterPro"/>
</dbReference>
<gene>
    <name evidence="12" type="ORF">CC80DRAFT_464350</name>
</gene>
<sequence length="510" mass="56147">MCGVLAIILADASSHVATELHEALFSLQHRGQDAAGIVTSAPGGRLHMYKRNGMVTDVFSDGEMLERLLGSMGIAHVRYPTAGSSAMAEAQPFYVNSPYGICFAHNGNLTNAVELKRYLDFEAHRHINTDSDSELMLNIFADELHKTKKARVNLQDIFDALGRMYGMCQGGWACTALLTGFGVVGFRDAYGIRPLILGSRKSEHGTDYCLASESVALDQIGFDVVRDILPGEAVIIEKGQQQVFRQVVERRSYKPDLFEYVYFARPESVIDGLGVYAARQKMGQHIAKGIKEAWGQEILDEIDLVVPVPETASVGASMVATTLNKPYCRALVRNTYVARTFIMPNQTSRQKGVRRKISAIRSEIKDKVVLLVDDSIVRGTMSRGAISIVRDAGAKKIYVASCAPEVKFAHVYGIDLASPKEMVAYQRDNAAICKALGCDRIIFQTLDDLTDACIEVVKSQDMSEPQSFECGVFCGQYATPIPPEYFQHLEELRSKSQPVKISQATPQLVA</sequence>
<protein>
    <recommendedName>
        <fullName evidence="3 8">Amidophosphoribosyltransferase</fullName>
        <shortName evidence="8">ATase</shortName>
        <ecNumber evidence="3 8">2.4.2.14</ecNumber>
    </recommendedName>
    <alternativeName>
        <fullName evidence="8">Glutamine phosphoribosylpyrophosphate amidotransferase</fullName>
    </alternativeName>
</protein>
<proteinExistence type="inferred from homology"/>
<evidence type="ECO:0000256" key="10">
    <source>
        <dbReference type="PIRSR" id="PIRSR000485-2"/>
    </source>
</evidence>
<feature type="domain" description="Glutamine amidotransferase type-2" evidence="11">
    <location>
        <begin position="2"/>
        <end position="239"/>
    </location>
</feature>
<dbReference type="InterPro" id="IPR017932">
    <property type="entry name" value="GATase_2_dom"/>
</dbReference>
<dbReference type="UniPathway" id="UPA00074">
    <property type="reaction ID" value="UER00124"/>
</dbReference>
<dbReference type="PIRSF" id="PIRSF000485">
    <property type="entry name" value="Amd_phspho_trans"/>
    <property type="match status" value="1"/>
</dbReference>
<evidence type="ECO:0000256" key="2">
    <source>
        <dbReference type="ARBA" id="ARBA00010138"/>
    </source>
</evidence>
<dbReference type="EC" id="2.4.2.14" evidence="3 8"/>
<evidence type="ECO:0000259" key="11">
    <source>
        <dbReference type="PROSITE" id="PS51278"/>
    </source>
</evidence>
<feature type="binding site" evidence="10">
    <location>
        <position position="373"/>
    </location>
    <ligand>
        <name>Mg(2+)</name>
        <dbReference type="ChEBI" id="CHEBI:18420"/>
    </ligand>
</feature>
<organism evidence="12 13">
    <name type="scientific">Byssothecium circinans</name>
    <dbReference type="NCBI Taxonomy" id="147558"/>
    <lineage>
        <taxon>Eukaryota</taxon>
        <taxon>Fungi</taxon>
        <taxon>Dikarya</taxon>
        <taxon>Ascomycota</taxon>
        <taxon>Pezizomycotina</taxon>
        <taxon>Dothideomycetes</taxon>
        <taxon>Pleosporomycetidae</taxon>
        <taxon>Pleosporales</taxon>
        <taxon>Massarineae</taxon>
        <taxon>Massarinaceae</taxon>
        <taxon>Byssothecium</taxon>
    </lineage>
</organism>
<keyword evidence="7" id="KW-0315">Glutamine amidotransferase</keyword>
<dbReference type="PANTHER" id="PTHR11907">
    <property type="entry name" value="AMIDOPHOSPHORIBOSYLTRANSFERASE"/>
    <property type="match status" value="1"/>
</dbReference>
<evidence type="ECO:0000313" key="13">
    <source>
        <dbReference type="Proteomes" id="UP000800035"/>
    </source>
</evidence>
<feature type="binding site" evidence="10">
    <location>
        <position position="374"/>
    </location>
    <ligand>
        <name>Mg(2+)</name>
        <dbReference type="ChEBI" id="CHEBI:18420"/>
    </ligand>
</feature>
<dbReference type="SUPFAM" id="SSF53271">
    <property type="entry name" value="PRTase-like"/>
    <property type="match status" value="1"/>
</dbReference>
<dbReference type="HAMAP" id="MF_01931">
    <property type="entry name" value="PurF"/>
    <property type="match status" value="1"/>
</dbReference>
<dbReference type="CDD" id="cd00715">
    <property type="entry name" value="GPATase_N"/>
    <property type="match status" value="1"/>
</dbReference>
<reference evidence="12" key="1">
    <citation type="journal article" date="2020" name="Stud. Mycol.">
        <title>101 Dothideomycetes genomes: a test case for predicting lifestyles and emergence of pathogens.</title>
        <authorList>
            <person name="Haridas S."/>
            <person name="Albert R."/>
            <person name="Binder M."/>
            <person name="Bloem J."/>
            <person name="Labutti K."/>
            <person name="Salamov A."/>
            <person name="Andreopoulos B."/>
            <person name="Baker S."/>
            <person name="Barry K."/>
            <person name="Bills G."/>
            <person name="Bluhm B."/>
            <person name="Cannon C."/>
            <person name="Castanera R."/>
            <person name="Culley D."/>
            <person name="Daum C."/>
            <person name="Ezra D."/>
            <person name="Gonzalez J."/>
            <person name="Henrissat B."/>
            <person name="Kuo A."/>
            <person name="Liang C."/>
            <person name="Lipzen A."/>
            <person name="Lutzoni F."/>
            <person name="Magnuson J."/>
            <person name="Mondo S."/>
            <person name="Nolan M."/>
            <person name="Ohm R."/>
            <person name="Pangilinan J."/>
            <person name="Park H.-J."/>
            <person name="Ramirez L."/>
            <person name="Alfaro M."/>
            <person name="Sun H."/>
            <person name="Tritt A."/>
            <person name="Yoshinaga Y."/>
            <person name="Zwiers L.-H."/>
            <person name="Turgeon B."/>
            <person name="Goodwin S."/>
            <person name="Spatafora J."/>
            <person name="Crous P."/>
            <person name="Grigoriev I."/>
        </authorList>
    </citation>
    <scope>NUCLEOTIDE SEQUENCE</scope>
    <source>
        <strain evidence="12">CBS 675.92</strain>
    </source>
</reference>
<keyword evidence="10" id="KW-0460">Magnesium</keyword>
<evidence type="ECO:0000256" key="7">
    <source>
        <dbReference type="ARBA" id="ARBA00022962"/>
    </source>
</evidence>
<evidence type="ECO:0000256" key="3">
    <source>
        <dbReference type="ARBA" id="ARBA00011941"/>
    </source>
</evidence>
<dbReference type="GO" id="GO:0004044">
    <property type="term" value="F:amidophosphoribosyltransferase activity"/>
    <property type="evidence" value="ECO:0007669"/>
    <property type="project" value="UniProtKB-EC"/>
</dbReference>
<keyword evidence="13" id="KW-1185">Reference proteome</keyword>
<feature type="binding site" evidence="10">
    <location>
        <position position="311"/>
    </location>
    <ligand>
        <name>Mg(2+)</name>
        <dbReference type="ChEBI" id="CHEBI:18420"/>
    </ligand>
</feature>
<dbReference type="InterPro" id="IPR029057">
    <property type="entry name" value="PRTase-like"/>
</dbReference>
<evidence type="ECO:0000256" key="6">
    <source>
        <dbReference type="ARBA" id="ARBA00022755"/>
    </source>
</evidence>
<dbReference type="Gene3D" id="3.40.50.2020">
    <property type="match status" value="1"/>
</dbReference>
<dbReference type="SUPFAM" id="SSF56235">
    <property type="entry name" value="N-terminal nucleophile aminohydrolases (Ntn hydrolases)"/>
    <property type="match status" value="1"/>
</dbReference>
<dbReference type="Gene3D" id="3.60.20.10">
    <property type="entry name" value="Glutamine Phosphoribosylpyrophosphate, subunit 1, domain 1"/>
    <property type="match status" value="1"/>
</dbReference>
<dbReference type="InterPro" id="IPR029055">
    <property type="entry name" value="Ntn_hydrolases_N"/>
</dbReference>
<dbReference type="InterPro" id="IPR035584">
    <property type="entry name" value="PurF_N"/>
</dbReference>
<dbReference type="InterPro" id="IPR005854">
    <property type="entry name" value="PurF"/>
</dbReference>
<keyword evidence="10" id="KW-0479">Metal-binding</keyword>
<dbReference type="GO" id="GO:0006189">
    <property type="term" value="P:'de novo' IMP biosynthetic process"/>
    <property type="evidence" value="ECO:0007669"/>
    <property type="project" value="UniProtKB-UniPathway"/>
</dbReference>
<keyword evidence="4 8" id="KW-0328">Glycosyltransferase</keyword>
<accession>A0A6A5U8G4</accession>
<dbReference type="AlphaFoldDB" id="A0A6A5U8G4"/>
<comment type="similarity">
    <text evidence="2 8">In the C-terminal section; belongs to the purine/pyrimidine phosphoribosyltransferase family.</text>
</comment>
<evidence type="ECO:0000256" key="4">
    <source>
        <dbReference type="ARBA" id="ARBA00022676"/>
    </source>
</evidence>
<comment type="pathway">
    <text evidence="1 8">Purine metabolism; IMP biosynthesis via de novo pathway; N(1)-(5-phospho-D-ribosyl)glycinamide from 5-phospho-alpha-D-ribose 1-diphosphate: step 1/2.</text>
</comment>
<dbReference type="CDD" id="cd06223">
    <property type="entry name" value="PRTases_typeI"/>
    <property type="match status" value="1"/>
</dbReference>
<dbReference type="OrthoDB" id="191723at2759"/>
<dbReference type="Pfam" id="PF13522">
    <property type="entry name" value="GATase_6"/>
    <property type="match status" value="1"/>
</dbReference>
<evidence type="ECO:0000256" key="9">
    <source>
        <dbReference type="PIRSR" id="PIRSR000485-1"/>
    </source>
</evidence>
<dbReference type="NCBIfam" id="TIGR01134">
    <property type="entry name" value="purF"/>
    <property type="match status" value="1"/>
</dbReference>
<dbReference type="EMBL" id="ML976981">
    <property type="protein sequence ID" value="KAF1961453.1"/>
    <property type="molecule type" value="Genomic_DNA"/>
</dbReference>
<evidence type="ECO:0000256" key="8">
    <source>
        <dbReference type="PIRNR" id="PIRNR000485"/>
    </source>
</evidence>
<keyword evidence="5 8" id="KW-0808">Transferase</keyword>
<keyword evidence="6 8" id="KW-0658">Purine biosynthesis</keyword>
<dbReference type="Proteomes" id="UP000800035">
    <property type="component" value="Unassembled WGS sequence"/>
</dbReference>
<comment type="cofactor">
    <cofactor evidence="10">
        <name>Mg(2+)</name>
        <dbReference type="ChEBI" id="CHEBI:18420"/>
    </cofactor>
    <text evidence="10">Binds 1 Mg(2+) ion per subunit.</text>
</comment>
<evidence type="ECO:0000256" key="5">
    <source>
        <dbReference type="ARBA" id="ARBA00022679"/>
    </source>
</evidence>
<dbReference type="GO" id="GO:0046872">
    <property type="term" value="F:metal ion binding"/>
    <property type="evidence" value="ECO:0007669"/>
    <property type="project" value="UniProtKB-KW"/>
</dbReference>
<name>A0A6A5U8G4_9PLEO</name>